<feature type="transmembrane region" description="Helical" evidence="6">
    <location>
        <begin position="76"/>
        <end position="97"/>
    </location>
</feature>
<organism evidence="8 9">
    <name type="scientific">Ruegeria haliotis</name>
    <dbReference type="NCBI Taxonomy" id="2747601"/>
    <lineage>
        <taxon>Bacteria</taxon>
        <taxon>Pseudomonadati</taxon>
        <taxon>Pseudomonadota</taxon>
        <taxon>Alphaproteobacteria</taxon>
        <taxon>Rhodobacterales</taxon>
        <taxon>Roseobacteraceae</taxon>
        <taxon>Ruegeria</taxon>
    </lineage>
</organism>
<dbReference type="EMBL" id="JABXWT010000004">
    <property type="protein sequence ID" value="NVO56368.1"/>
    <property type="molecule type" value="Genomic_DNA"/>
</dbReference>
<evidence type="ECO:0000256" key="2">
    <source>
        <dbReference type="ARBA" id="ARBA00009399"/>
    </source>
</evidence>
<sequence length="130" mass="14243">MPSDETYRHMLTFAVVGSLAFFVDAGVFTGLDVLGAGTVLSRCLSILAAVTFTWYLNRTYTFRTDKPASFLEFLSYLGGMQVGLLTNFSTFFVVLYLSDVAAAYPIIALAIATLAGMTINFLISRKILQK</sequence>
<evidence type="ECO:0000313" key="9">
    <source>
        <dbReference type="Proteomes" id="UP000630805"/>
    </source>
</evidence>
<feature type="domain" description="GtrA/DPMS transmembrane" evidence="7">
    <location>
        <begin position="12"/>
        <end position="127"/>
    </location>
</feature>
<feature type="transmembrane region" description="Helical" evidence="6">
    <location>
        <begin position="103"/>
        <end position="123"/>
    </location>
</feature>
<name>A0ABX2PQD8_9RHOB</name>
<protein>
    <submittedName>
        <fullName evidence="8">GtrA family protein</fullName>
    </submittedName>
</protein>
<comment type="subcellular location">
    <subcellularLocation>
        <location evidence="1">Membrane</location>
        <topology evidence="1">Multi-pass membrane protein</topology>
    </subcellularLocation>
</comment>
<feature type="transmembrane region" description="Helical" evidence="6">
    <location>
        <begin position="35"/>
        <end position="56"/>
    </location>
</feature>
<dbReference type="Proteomes" id="UP000630805">
    <property type="component" value="Unassembled WGS sequence"/>
</dbReference>
<comment type="similarity">
    <text evidence="2">Belongs to the GtrA family.</text>
</comment>
<dbReference type="InterPro" id="IPR051401">
    <property type="entry name" value="GtrA_CellWall_Glycosyl"/>
</dbReference>
<accession>A0ABX2PQD8</accession>
<gene>
    <name evidence="8" type="ORF">HW561_11260</name>
</gene>
<evidence type="ECO:0000256" key="4">
    <source>
        <dbReference type="ARBA" id="ARBA00022989"/>
    </source>
</evidence>
<proteinExistence type="inferred from homology"/>
<evidence type="ECO:0000256" key="5">
    <source>
        <dbReference type="ARBA" id="ARBA00023136"/>
    </source>
</evidence>
<dbReference type="PANTHER" id="PTHR38459">
    <property type="entry name" value="PROPHAGE BACTOPRENOL-LINKED GLUCOSE TRANSLOCASE HOMOLOG"/>
    <property type="match status" value="1"/>
</dbReference>
<reference evidence="8 9" key="1">
    <citation type="submission" date="2020-06" db="EMBL/GenBank/DDBJ databases">
        <authorList>
            <person name="Cao W.R."/>
        </authorList>
    </citation>
    <scope>NUCLEOTIDE SEQUENCE [LARGE SCALE GENOMIC DNA]</scope>
    <source>
        <strain evidence="8 9">B1Z28</strain>
    </source>
</reference>
<comment type="caution">
    <text evidence="8">The sequence shown here is derived from an EMBL/GenBank/DDBJ whole genome shotgun (WGS) entry which is preliminary data.</text>
</comment>
<dbReference type="InterPro" id="IPR007267">
    <property type="entry name" value="GtrA_DPMS_TM"/>
</dbReference>
<evidence type="ECO:0000256" key="6">
    <source>
        <dbReference type="SAM" id="Phobius"/>
    </source>
</evidence>
<dbReference type="Pfam" id="PF04138">
    <property type="entry name" value="GtrA_DPMS_TM"/>
    <property type="match status" value="1"/>
</dbReference>
<keyword evidence="4 6" id="KW-1133">Transmembrane helix</keyword>
<evidence type="ECO:0000256" key="3">
    <source>
        <dbReference type="ARBA" id="ARBA00022692"/>
    </source>
</evidence>
<keyword evidence="9" id="KW-1185">Reference proteome</keyword>
<evidence type="ECO:0000256" key="1">
    <source>
        <dbReference type="ARBA" id="ARBA00004141"/>
    </source>
</evidence>
<keyword evidence="5 6" id="KW-0472">Membrane</keyword>
<keyword evidence="3 6" id="KW-0812">Transmembrane</keyword>
<dbReference type="PANTHER" id="PTHR38459:SF1">
    <property type="entry name" value="PROPHAGE BACTOPRENOL-LINKED GLUCOSE TRANSLOCASE HOMOLOG"/>
    <property type="match status" value="1"/>
</dbReference>
<evidence type="ECO:0000259" key="7">
    <source>
        <dbReference type="Pfam" id="PF04138"/>
    </source>
</evidence>
<dbReference type="RefSeq" id="WP_176864755.1">
    <property type="nucleotide sequence ID" value="NZ_JABXWT010000004.1"/>
</dbReference>
<evidence type="ECO:0000313" key="8">
    <source>
        <dbReference type="EMBL" id="NVO56368.1"/>
    </source>
</evidence>